<dbReference type="UniPathway" id="UPA00189">
    <property type="reaction ID" value="UER00296"/>
</dbReference>
<evidence type="ECO:0000256" key="5">
    <source>
        <dbReference type="ARBA" id="ARBA00022598"/>
    </source>
</evidence>
<dbReference type="FunFam" id="3.40.50.620:FF:000001">
    <property type="entry name" value="GMP synthase [glutamine-hydrolyzing]"/>
    <property type="match status" value="1"/>
</dbReference>
<dbReference type="NCBIfam" id="NF000848">
    <property type="entry name" value="PRK00074.1"/>
    <property type="match status" value="1"/>
</dbReference>
<keyword evidence="5 11" id="KW-0436">Ligase</keyword>
<evidence type="ECO:0000256" key="3">
    <source>
        <dbReference type="ARBA" id="ARBA00012746"/>
    </source>
</evidence>
<evidence type="ECO:0000256" key="6">
    <source>
        <dbReference type="ARBA" id="ARBA00022741"/>
    </source>
</evidence>
<evidence type="ECO:0000256" key="2">
    <source>
        <dbReference type="ARBA" id="ARBA00005153"/>
    </source>
</evidence>
<proteinExistence type="inferred from homology"/>
<dbReference type="PRINTS" id="PR00099">
    <property type="entry name" value="CPSGATASE"/>
</dbReference>
<dbReference type="PANTHER" id="PTHR11922:SF2">
    <property type="entry name" value="GMP SYNTHASE [GLUTAMINE-HYDROLYZING]"/>
    <property type="match status" value="1"/>
</dbReference>
<dbReference type="InterPro" id="IPR001674">
    <property type="entry name" value="GMP_synth_C"/>
</dbReference>
<evidence type="ECO:0000259" key="13">
    <source>
        <dbReference type="PROSITE" id="PS51553"/>
    </source>
</evidence>
<dbReference type="EMBL" id="CAADFW010000122">
    <property type="protein sequence ID" value="VFK64350.1"/>
    <property type="molecule type" value="Genomic_DNA"/>
</dbReference>
<dbReference type="FunFam" id="3.40.50.880:FF:000001">
    <property type="entry name" value="GMP synthase [glutamine-hydrolyzing]"/>
    <property type="match status" value="1"/>
</dbReference>
<protein>
    <recommendedName>
        <fullName evidence="4 11">GMP synthase [glutamine-hydrolyzing]</fullName>
        <ecNumber evidence="3 11">6.3.5.2</ecNumber>
    </recommendedName>
    <alternativeName>
        <fullName evidence="11">GMP synthetase</fullName>
    </alternativeName>
    <alternativeName>
        <fullName evidence="11">Glutamine amidotransferase</fullName>
    </alternativeName>
</protein>
<evidence type="ECO:0000256" key="12">
    <source>
        <dbReference type="PROSITE-ProRule" id="PRU00886"/>
    </source>
</evidence>
<dbReference type="NCBIfam" id="TIGR00888">
    <property type="entry name" value="guaA_Nterm"/>
    <property type="match status" value="1"/>
</dbReference>
<comment type="pathway">
    <text evidence="2 11">Purine metabolism; GMP biosynthesis; GMP from XMP (L-Gln route): step 1/1.</text>
</comment>
<feature type="active site" evidence="11">
    <location>
        <position position="193"/>
    </location>
</feature>
<feature type="active site" evidence="11">
    <location>
        <position position="195"/>
    </location>
</feature>
<comment type="function">
    <text evidence="1 11">Catalyzes the synthesis of GMP from XMP.</text>
</comment>
<comment type="subunit">
    <text evidence="11">Homodimer.</text>
</comment>
<dbReference type="CDD" id="cd01742">
    <property type="entry name" value="GATase1_GMP_Synthase"/>
    <property type="match status" value="1"/>
</dbReference>
<dbReference type="Gene3D" id="3.30.300.10">
    <property type="match status" value="1"/>
</dbReference>
<dbReference type="CDD" id="cd01997">
    <property type="entry name" value="GMP_synthase_C"/>
    <property type="match status" value="1"/>
</dbReference>
<dbReference type="InterPro" id="IPR025777">
    <property type="entry name" value="GMPS_ATP_PPase_dom"/>
</dbReference>
<keyword evidence="6 11" id="KW-0547">Nucleotide-binding</keyword>
<evidence type="ECO:0000256" key="9">
    <source>
        <dbReference type="ARBA" id="ARBA00022840"/>
    </source>
</evidence>
<dbReference type="InterPro" id="IPR004739">
    <property type="entry name" value="GMP_synth_GATase"/>
</dbReference>
<dbReference type="EC" id="6.3.5.2" evidence="3 11"/>
<dbReference type="FunFam" id="3.30.300.10:FF:000002">
    <property type="entry name" value="GMP synthase [glutamine-hydrolyzing]"/>
    <property type="match status" value="1"/>
</dbReference>
<feature type="binding site" evidence="12">
    <location>
        <begin position="247"/>
        <end position="253"/>
    </location>
    <ligand>
        <name>ATP</name>
        <dbReference type="ChEBI" id="CHEBI:30616"/>
    </ligand>
</feature>
<reference evidence="14" key="1">
    <citation type="submission" date="2019-02" db="EMBL/GenBank/DDBJ databases">
        <authorList>
            <person name="Gruber-Vodicka R. H."/>
            <person name="Seah K. B. B."/>
        </authorList>
    </citation>
    <scope>NUCLEOTIDE SEQUENCE</scope>
    <source>
        <strain evidence="14">BECK_BZ126</strain>
    </source>
</reference>
<feature type="domain" description="GMPS ATP-PPase" evidence="13">
    <location>
        <begin position="220"/>
        <end position="430"/>
    </location>
</feature>
<dbReference type="GO" id="GO:0005829">
    <property type="term" value="C:cytosol"/>
    <property type="evidence" value="ECO:0007669"/>
    <property type="project" value="TreeGrafter"/>
</dbReference>
<dbReference type="InterPro" id="IPR014729">
    <property type="entry name" value="Rossmann-like_a/b/a_fold"/>
</dbReference>
<evidence type="ECO:0000256" key="1">
    <source>
        <dbReference type="ARBA" id="ARBA00002332"/>
    </source>
</evidence>
<dbReference type="Gene3D" id="3.40.50.620">
    <property type="entry name" value="HUPs"/>
    <property type="match status" value="1"/>
</dbReference>
<evidence type="ECO:0000256" key="11">
    <source>
        <dbReference type="HAMAP-Rule" id="MF_00344"/>
    </source>
</evidence>
<dbReference type="PROSITE" id="PS51273">
    <property type="entry name" value="GATASE_TYPE_1"/>
    <property type="match status" value="1"/>
</dbReference>
<dbReference type="InterPro" id="IPR022955">
    <property type="entry name" value="GMP_synthase"/>
</dbReference>
<comment type="catalytic activity">
    <reaction evidence="11">
        <text>XMP + L-glutamine + ATP + H2O = GMP + L-glutamate + AMP + diphosphate + 2 H(+)</text>
        <dbReference type="Rhea" id="RHEA:11680"/>
        <dbReference type="ChEBI" id="CHEBI:15377"/>
        <dbReference type="ChEBI" id="CHEBI:15378"/>
        <dbReference type="ChEBI" id="CHEBI:29985"/>
        <dbReference type="ChEBI" id="CHEBI:30616"/>
        <dbReference type="ChEBI" id="CHEBI:33019"/>
        <dbReference type="ChEBI" id="CHEBI:57464"/>
        <dbReference type="ChEBI" id="CHEBI:58115"/>
        <dbReference type="ChEBI" id="CHEBI:58359"/>
        <dbReference type="ChEBI" id="CHEBI:456215"/>
        <dbReference type="EC" id="6.3.5.2"/>
    </reaction>
</comment>
<dbReference type="Pfam" id="PF00117">
    <property type="entry name" value="GATase"/>
    <property type="match status" value="1"/>
</dbReference>
<organism evidence="14">
    <name type="scientific">Candidatus Kentrum sp. TC</name>
    <dbReference type="NCBI Taxonomy" id="2126339"/>
    <lineage>
        <taxon>Bacteria</taxon>
        <taxon>Pseudomonadati</taxon>
        <taxon>Pseudomonadota</taxon>
        <taxon>Gammaproteobacteria</taxon>
        <taxon>Candidatus Kentrum</taxon>
    </lineage>
</organism>
<dbReference type="InterPro" id="IPR022310">
    <property type="entry name" value="NAD/GMP_synthase"/>
</dbReference>
<dbReference type="GO" id="GO:0003921">
    <property type="term" value="F:GMP synthase activity"/>
    <property type="evidence" value="ECO:0007669"/>
    <property type="project" value="InterPro"/>
</dbReference>
<evidence type="ECO:0000256" key="7">
    <source>
        <dbReference type="ARBA" id="ARBA00022749"/>
    </source>
</evidence>
<dbReference type="GO" id="GO:0005524">
    <property type="term" value="F:ATP binding"/>
    <property type="evidence" value="ECO:0007669"/>
    <property type="project" value="UniProtKB-UniRule"/>
</dbReference>
<dbReference type="PANTHER" id="PTHR11922">
    <property type="entry name" value="GMP SYNTHASE-RELATED"/>
    <property type="match status" value="1"/>
</dbReference>
<keyword evidence="8 11" id="KW-0658">Purine biosynthesis</keyword>
<feature type="active site" description="Nucleophile" evidence="11">
    <location>
        <position position="98"/>
    </location>
</feature>
<dbReference type="InterPro" id="IPR029062">
    <property type="entry name" value="Class_I_gatase-like"/>
</dbReference>
<evidence type="ECO:0000256" key="4">
    <source>
        <dbReference type="ARBA" id="ARBA00021562"/>
    </source>
</evidence>
<sequence>MSYSEFPSVSHSFSEDIHLDRILILDFGSQYSQLIARRVREAGVYSEIRPYDLAESDLRAFAPKGIILSGGPESATISTRVRAPDSIFELGVPILGICYGMHTMALQLGGGVKPSTHREFGYAQVRARGHSRLLREIEDQVSPEGYGLLDAWMSHGDRVSSLPPGFRVIAETTNAPCAGMADEERHLYGLQFHPEVTHTRQGKRIIERFVHGICGCGNRWTPENIIEDAIANIHTMVAGDEVLLALSGGVDSSVVAALLHKAIGERLTCIFVDTGLLRLGEGDQVMATFAEHLGIHVIRVNAEDRFLVALRNVTDPEQKRKIIGNLFIMIFEEEAERLRGIVREPEGTGANTPLPAERIRWLAQGTIYPDVIESAGAATGKAHVIKSHHNVGGLPERMNMGLVEPLRELFKDEVRLLGVALGLPFEMVYRHPFPGPGLAVRILGEVKKSYADTLRLADAIFIEELRAHHLYDKVSQAFAVFLPVRSVGVMGDGRRYEHVVALRAVETVDFMTAHWAHLPYEILDRVSTRIINEAPGISRVTYDISGKPPATIEWE</sequence>
<dbReference type="SUPFAM" id="SSF52317">
    <property type="entry name" value="Class I glutamine amidotransferase-like"/>
    <property type="match status" value="1"/>
</dbReference>
<keyword evidence="7 11" id="KW-0332">GMP biosynthesis</keyword>
<dbReference type="PRINTS" id="PR00097">
    <property type="entry name" value="ANTSNTHASEII"/>
</dbReference>
<dbReference type="InterPro" id="IPR017926">
    <property type="entry name" value="GATASE"/>
</dbReference>
<evidence type="ECO:0000256" key="8">
    <source>
        <dbReference type="ARBA" id="ARBA00022755"/>
    </source>
</evidence>
<dbReference type="AlphaFoldDB" id="A0A451AE77"/>
<keyword evidence="10 11" id="KW-0315">Glutamine amidotransferase</keyword>
<dbReference type="Gene3D" id="3.40.50.880">
    <property type="match status" value="1"/>
</dbReference>
<name>A0A451AE77_9GAMM</name>
<dbReference type="Pfam" id="PF00958">
    <property type="entry name" value="GMP_synt_C"/>
    <property type="match status" value="1"/>
</dbReference>
<dbReference type="PROSITE" id="PS51553">
    <property type="entry name" value="GMPS_ATP_PPASE"/>
    <property type="match status" value="1"/>
</dbReference>
<accession>A0A451AE77</accession>
<dbReference type="HAMAP" id="MF_00344">
    <property type="entry name" value="GMP_synthase"/>
    <property type="match status" value="1"/>
</dbReference>
<dbReference type="NCBIfam" id="TIGR00884">
    <property type="entry name" value="guaA_Cterm"/>
    <property type="match status" value="1"/>
</dbReference>
<dbReference type="SUPFAM" id="SSF52402">
    <property type="entry name" value="Adenine nucleotide alpha hydrolases-like"/>
    <property type="match status" value="1"/>
</dbReference>
<dbReference type="SUPFAM" id="SSF54810">
    <property type="entry name" value="GMP synthetase C-terminal dimerisation domain"/>
    <property type="match status" value="1"/>
</dbReference>
<keyword evidence="9 11" id="KW-0067">ATP-binding</keyword>
<evidence type="ECO:0000256" key="10">
    <source>
        <dbReference type="ARBA" id="ARBA00022962"/>
    </source>
</evidence>
<evidence type="ECO:0000313" key="14">
    <source>
        <dbReference type="EMBL" id="VFK64350.1"/>
    </source>
</evidence>
<gene>
    <name evidence="11" type="primary">guaA</name>
    <name evidence="14" type="ORF">BECKTC1821F_GA0114240_11227</name>
</gene>
<dbReference type="Pfam" id="PF02540">
    <property type="entry name" value="NAD_synthase"/>
    <property type="match status" value="1"/>
</dbReference>
<dbReference type="PRINTS" id="PR00096">
    <property type="entry name" value="GATASE"/>
</dbReference>